<name>A0A0D8HCY7_9ACTN</name>
<dbReference type="RefSeq" id="WP_052607113.1">
    <property type="nucleotide sequence ID" value="NZ_JXYS01000134.1"/>
</dbReference>
<reference evidence="2 3" key="1">
    <citation type="submission" date="2015-01" db="EMBL/GenBank/DDBJ databases">
        <title>Draft genome of the acidophilic iron oxidizer Acidithrix ferrooxidans strain Py-F3.</title>
        <authorList>
            <person name="Poehlein A."/>
            <person name="Eisen S."/>
            <person name="Schloemann M."/>
            <person name="Johnson B.D."/>
            <person name="Daniel R."/>
            <person name="Muehling M."/>
        </authorList>
    </citation>
    <scope>NUCLEOTIDE SEQUENCE [LARGE SCALE GENOMIC DNA]</scope>
    <source>
        <strain evidence="2 3">Py-F3</strain>
    </source>
</reference>
<accession>A0A0D8HCY7</accession>
<evidence type="ECO:0000313" key="2">
    <source>
        <dbReference type="EMBL" id="KJF15662.1"/>
    </source>
</evidence>
<evidence type="ECO:0000259" key="1">
    <source>
        <dbReference type="Pfam" id="PF03050"/>
    </source>
</evidence>
<dbReference type="STRING" id="1280514.AXFE_34970"/>
<dbReference type="AlphaFoldDB" id="A0A0D8HCY7"/>
<evidence type="ECO:0000313" key="3">
    <source>
        <dbReference type="Proteomes" id="UP000032360"/>
    </source>
</evidence>
<dbReference type="Proteomes" id="UP000032360">
    <property type="component" value="Unassembled WGS sequence"/>
</dbReference>
<dbReference type="InterPro" id="IPR004291">
    <property type="entry name" value="Transposase_IS66_central"/>
</dbReference>
<dbReference type="EMBL" id="JXYS01000134">
    <property type="protein sequence ID" value="KJF15662.1"/>
    <property type="molecule type" value="Genomic_DNA"/>
</dbReference>
<dbReference type="OrthoDB" id="9800877at2"/>
<comment type="caution">
    <text evidence="2">The sequence shown here is derived from an EMBL/GenBank/DDBJ whole genome shotgun (WGS) entry which is preliminary data.</text>
</comment>
<feature type="domain" description="Transposase IS66 central" evidence="1">
    <location>
        <begin position="2"/>
        <end position="52"/>
    </location>
</feature>
<gene>
    <name evidence="2" type="ORF">AXFE_34970</name>
</gene>
<keyword evidence="3" id="KW-1185">Reference proteome</keyword>
<dbReference type="Pfam" id="PF03050">
    <property type="entry name" value="DDE_Tnp_IS66"/>
    <property type="match status" value="1"/>
</dbReference>
<organism evidence="2 3">
    <name type="scientific">Acidithrix ferrooxidans</name>
    <dbReference type="NCBI Taxonomy" id="1280514"/>
    <lineage>
        <taxon>Bacteria</taxon>
        <taxon>Bacillati</taxon>
        <taxon>Actinomycetota</taxon>
        <taxon>Acidimicrobiia</taxon>
        <taxon>Acidimicrobiales</taxon>
        <taxon>Acidimicrobiaceae</taxon>
        <taxon>Acidithrix</taxon>
    </lineage>
</organism>
<sequence>MLATLDREWEGLCSHEEFPELPLDNNPAEAVLRNPAVIRKNCYGSGSIWAATLAVRIWTITATAQRAGCNPLAYLIAYLQECAAAGGKAPNPAALERFFPWAASETDLVEWRISPPGPMP</sequence>
<proteinExistence type="predicted"/>
<protein>
    <submittedName>
        <fullName evidence="2">Transposase IS66 family protein</fullName>
    </submittedName>
</protein>